<dbReference type="PANTHER" id="PTHR33938">
    <property type="entry name" value="FERULOYL ESTERASE B-RELATED"/>
    <property type="match status" value="1"/>
</dbReference>
<keyword evidence="2" id="KW-0719">Serine esterase</keyword>
<keyword evidence="7" id="KW-0106">Calcium</keyword>
<evidence type="ECO:0000256" key="4">
    <source>
        <dbReference type="ARBA" id="ARBA00022723"/>
    </source>
</evidence>
<reference evidence="11" key="1">
    <citation type="journal article" date="2021" name="Nat. Commun.">
        <title>Genetic determinants of endophytism in the Arabidopsis root mycobiome.</title>
        <authorList>
            <person name="Mesny F."/>
            <person name="Miyauchi S."/>
            <person name="Thiergart T."/>
            <person name="Pickel B."/>
            <person name="Atanasova L."/>
            <person name="Karlsson M."/>
            <person name="Huettel B."/>
            <person name="Barry K.W."/>
            <person name="Haridas S."/>
            <person name="Chen C."/>
            <person name="Bauer D."/>
            <person name="Andreopoulos W."/>
            <person name="Pangilinan J."/>
            <person name="LaButti K."/>
            <person name="Riley R."/>
            <person name="Lipzen A."/>
            <person name="Clum A."/>
            <person name="Drula E."/>
            <person name="Henrissat B."/>
            <person name="Kohler A."/>
            <person name="Grigoriev I.V."/>
            <person name="Martin F.M."/>
            <person name="Hacquard S."/>
        </authorList>
    </citation>
    <scope>NUCLEOTIDE SEQUENCE</scope>
    <source>
        <strain evidence="11">MPI-SDFR-AT-0073</strain>
    </source>
</reference>
<accession>A0A9P8ULJ9</accession>
<keyword evidence="3" id="KW-0119">Carbohydrate metabolism</keyword>
<dbReference type="GO" id="GO:0046872">
    <property type="term" value="F:metal ion binding"/>
    <property type="evidence" value="ECO:0007669"/>
    <property type="project" value="UniProtKB-KW"/>
</dbReference>
<dbReference type="InterPro" id="IPR011118">
    <property type="entry name" value="Tannase/feruloyl_esterase"/>
</dbReference>
<name>A0A9P8ULJ9_9PEZI</name>
<keyword evidence="3" id="KW-0858">Xylan degradation</keyword>
<evidence type="ECO:0000256" key="1">
    <source>
        <dbReference type="ARBA" id="ARBA00006249"/>
    </source>
</evidence>
<keyword evidence="8" id="KW-1015">Disulfide bond</keyword>
<dbReference type="Gene3D" id="3.40.50.1820">
    <property type="entry name" value="alpha/beta hydrolase"/>
    <property type="match status" value="1"/>
</dbReference>
<evidence type="ECO:0000256" key="10">
    <source>
        <dbReference type="RuleBase" id="RU361238"/>
    </source>
</evidence>
<dbReference type="Proteomes" id="UP000758603">
    <property type="component" value="Unassembled WGS sequence"/>
</dbReference>
<keyword evidence="4" id="KW-0479">Metal-binding</keyword>
<keyword evidence="3" id="KW-0624">Polysaccharide degradation</keyword>
<evidence type="ECO:0000256" key="8">
    <source>
        <dbReference type="ARBA" id="ARBA00023157"/>
    </source>
</evidence>
<dbReference type="EC" id="3.1.1.-" evidence="10"/>
<feature type="chain" id="PRO_5040533619" description="Carboxylic ester hydrolase" evidence="10">
    <location>
        <begin position="18"/>
        <end position="526"/>
    </location>
</feature>
<evidence type="ECO:0000256" key="6">
    <source>
        <dbReference type="ARBA" id="ARBA00022801"/>
    </source>
</evidence>
<evidence type="ECO:0000313" key="12">
    <source>
        <dbReference type="Proteomes" id="UP000758603"/>
    </source>
</evidence>
<keyword evidence="6 10" id="KW-0378">Hydrolase</keyword>
<evidence type="ECO:0000256" key="3">
    <source>
        <dbReference type="ARBA" id="ARBA00022651"/>
    </source>
</evidence>
<feature type="signal peptide" evidence="10">
    <location>
        <begin position="1"/>
        <end position="17"/>
    </location>
</feature>
<protein>
    <recommendedName>
        <fullName evidence="10">Carboxylic ester hydrolase</fullName>
        <ecNumber evidence="10">3.1.1.-</ecNumber>
    </recommendedName>
</protein>
<dbReference type="GeneID" id="70126876"/>
<dbReference type="GO" id="GO:0030600">
    <property type="term" value="F:feruloyl esterase activity"/>
    <property type="evidence" value="ECO:0007669"/>
    <property type="project" value="UniProtKB-EC"/>
</dbReference>
<evidence type="ECO:0000256" key="5">
    <source>
        <dbReference type="ARBA" id="ARBA00022729"/>
    </source>
</evidence>
<evidence type="ECO:0000256" key="2">
    <source>
        <dbReference type="ARBA" id="ARBA00022487"/>
    </source>
</evidence>
<comment type="catalytic activity">
    <reaction evidence="9">
        <text>feruloyl-polysaccharide + H2O = ferulate + polysaccharide.</text>
        <dbReference type="EC" id="3.1.1.73"/>
    </reaction>
</comment>
<comment type="similarity">
    <text evidence="1 10">Belongs to the tannase family.</text>
</comment>
<comment type="caution">
    <text evidence="11">The sequence shown here is derived from an EMBL/GenBank/DDBJ whole genome shotgun (WGS) entry which is preliminary data.</text>
</comment>
<dbReference type="OrthoDB" id="3039123at2759"/>
<dbReference type="Pfam" id="PF07519">
    <property type="entry name" value="Tannase"/>
    <property type="match status" value="1"/>
</dbReference>
<proteinExistence type="inferred from homology"/>
<dbReference type="RefSeq" id="XP_045958480.1">
    <property type="nucleotide sequence ID" value="XM_046097984.1"/>
</dbReference>
<dbReference type="PANTHER" id="PTHR33938:SF15">
    <property type="entry name" value="FERULOYL ESTERASE B-RELATED"/>
    <property type="match status" value="1"/>
</dbReference>
<gene>
    <name evidence="11" type="ORF">BKA67DRAFT_518174</name>
</gene>
<evidence type="ECO:0000313" key="11">
    <source>
        <dbReference type="EMBL" id="KAH6654210.1"/>
    </source>
</evidence>
<evidence type="ECO:0000256" key="7">
    <source>
        <dbReference type="ARBA" id="ARBA00022837"/>
    </source>
</evidence>
<dbReference type="EMBL" id="JAGPXC010000004">
    <property type="protein sequence ID" value="KAH6654210.1"/>
    <property type="molecule type" value="Genomic_DNA"/>
</dbReference>
<keyword evidence="12" id="KW-1185">Reference proteome</keyword>
<sequence>MHTALRWLPFLAIGAAAQLNDSFVDACSQLPNIINIDNVYVNFTEYIAANNSISLNGVPAVCAKTAQQVATDLCRVYMTVATSNRSGLRLEAWLPRDYNGRFLSTGNGGLGGCVHYDDLAFGTQFGFATVGANNGHDGDTGQYFLNNEDVLEDFVYRSVVTGAELGKQVVDTFYDQGHNKSYYIGCSTGGRQGYKLVQDHPDIFDGVLAGAPAMNFVNLGTWGLYLYSLAGKKNSTTFLSTDQWAAVHEEIIRQCDAIDGAVDGIIEDTDLCQPIADALVCNSTTSSTSSTCLTGEQARAVNSIYTNFYGPDGKLYYPRLNPSGESQAQYVYFSGTPLLYSSDWYKYVVYNDSTWDPDSWTVADAKVALDQNPFNVQTFNADISAFRDAGGKLLSYHGTSDGIITSDDTKLYYRSVVETMNLSPSELDQFYRFFSISGMGHCGNGDGASYIGQGYATYLSSTPEDNLLLALVDWVEKGAEPEYVRGAKVSADGFTPEYFRKHCRYPRRNKYVGPGNYTDEDSWSCV</sequence>
<dbReference type="SUPFAM" id="SSF53474">
    <property type="entry name" value="alpha/beta-Hydrolases"/>
    <property type="match status" value="1"/>
</dbReference>
<evidence type="ECO:0000256" key="9">
    <source>
        <dbReference type="ARBA" id="ARBA00034075"/>
    </source>
</evidence>
<keyword evidence="5 10" id="KW-0732">Signal</keyword>
<dbReference type="AlphaFoldDB" id="A0A9P8ULJ9"/>
<organism evidence="11 12">
    <name type="scientific">Truncatella angustata</name>
    <dbReference type="NCBI Taxonomy" id="152316"/>
    <lineage>
        <taxon>Eukaryota</taxon>
        <taxon>Fungi</taxon>
        <taxon>Dikarya</taxon>
        <taxon>Ascomycota</taxon>
        <taxon>Pezizomycotina</taxon>
        <taxon>Sordariomycetes</taxon>
        <taxon>Xylariomycetidae</taxon>
        <taxon>Amphisphaeriales</taxon>
        <taxon>Sporocadaceae</taxon>
        <taxon>Truncatella</taxon>
    </lineage>
</organism>
<dbReference type="InterPro" id="IPR029058">
    <property type="entry name" value="AB_hydrolase_fold"/>
</dbReference>
<dbReference type="GO" id="GO:0045493">
    <property type="term" value="P:xylan catabolic process"/>
    <property type="evidence" value="ECO:0007669"/>
    <property type="project" value="UniProtKB-KW"/>
</dbReference>